<evidence type="ECO:0000313" key="2">
    <source>
        <dbReference type="Proteomes" id="UP000199468"/>
    </source>
</evidence>
<protein>
    <submittedName>
        <fullName evidence="1">Uncharacterized protein</fullName>
    </submittedName>
</protein>
<reference evidence="1 2" key="1">
    <citation type="submission" date="2016-10" db="EMBL/GenBank/DDBJ databases">
        <authorList>
            <person name="Varghese N."/>
            <person name="Submissions S."/>
        </authorList>
    </citation>
    <scope>NUCLEOTIDE SEQUENCE [LARGE SCALE GENOMIC DNA]</scope>
    <source>
        <strain evidence="1 2">DSM 26672</strain>
    </source>
</reference>
<organism evidence="1 2">
    <name type="scientific">Bosea robiniae</name>
    <dbReference type="NCBI Taxonomy" id="1036780"/>
    <lineage>
        <taxon>Bacteria</taxon>
        <taxon>Pseudomonadati</taxon>
        <taxon>Pseudomonadota</taxon>
        <taxon>Alphaproteobacteria</taxon>
        <taxon>Hyphomicrobiales</taxon>
        <taxon>Boseaceae</taxon>
        <taxon>Bosea</taxon>
    </lineage>
</organism>
<keyword evidence="2" id="KW-1185">Reference proteome</keyword>
<dbReference type="Proteomes" id="UP000199468">
    <property type="component" value="Unassembled WGS sequence"/>
</dbReference>
<proteinExistence type="predicted"/>
<evidence type="ECO:0000313" key="1">
    <source>
        <dbReference type="EMBL" id="SDG83603.1"/>
    </source>
</evidence>
<dbReference type="RefSeq" id="WP_091858715.1">
    <property type="nucleotide sequence ID" value="NZ_FNBZ01000005.1"/>
</dbReference>
<gene>
    <name evidence="1" type="ORF">SAMN05421844_105406</name>
</gene>
<sequence>MTDAPIQPVFVDRKTAAAKLMISMETFDLWVRQGFVPRAHVQHGQIYRWHWPTLEKKLAGEEIPKLDEPVRRIMPEGPYVRVRRKKGQCAIEASKERRRIERDDTP</sequence>
<dbReference type="EMBL" id="FNBZ01000005">
    <property type="protein sequence ID" value="SDG83603.1"/>
    <property type="molecule type" value="Genomic_DNA"/>
</dbReference>
<comment type="caution">
    <text evidence="1">The sequence shown here is derived from an EMBL/GenBank/DDBJ whole genome shotgun (WGS) entry which is preliminary data.</text>
</comment>
<accession>A0ABY0P296</accession>
<name>A0ABY0P296_9HYPH</name>